<evidence type="ECO:0000313" key="3">
    <source>
        <dbReference type="Proteomes" id="UP000009286"/>
    </source>
</evidence>
<organism evidence="2 3">
    <name type="scientific">Micavibrio aeruginosavorus (strain ARL-13)</name>
    <dbReference type="NCBI Taxonomy" id="856793"/>
    <lineage>
        <taxon>Bacteria</taxon>
        <taxon>Pseudomonadati</taxon>
        <taxon>Bdellovibrionota</taxon>
        <taxon>Bdellovibrionia</taxon>
        <taxon>Bdellovibrionales</taxon>
        <taxon>Pseudobdellovibrionaceae</taxon>
        <taxon>Micavibrio</taxon>
    </lineage>
</organism>
<gene>
    <name evidence="2" type="ordered locus">MICA_495</name>
</gene>
<proteinExistence type="predicted"/>
<dbReference type="KEGG" id="mai:MICA_495"/>
<dbReference type="HOGENOM" id="CLU_2274095_0_0_5"/>
<name>G2KLK2_MICAA</name>
<feature type="compositionally biased region" description="Polar residues" evidence="1">
    <location>
        <begin position="9"/>
        <end position="18"/>
    </location>
</feature>
<evidence type="ECO:0000313" key="2">
    <source>
        <dbReference type="EMBL" id="AEP08832.1"/>
    </source>
</evidence>
<dbReference type="Proteomes" id="UP000009286">
    <property type="component" value="Chromosome"/>
</dbReference>
<dbReference type="AlphaFoldDB" id="G2KLK2"/>
<dbReference type="RefSeq" id="WP_014102055.1">
    <property type="nucleotide sequence ID" value="NC_016026.1"/>
</dbReference>
<keyword evidence="3" id="KW-1185">Reference proteome</keyword>
<feature type="region of interest" description="Disordered" evidence="1">
    <location>
        <begin position="1"/>
        <end position="20"/>
    </location>
</feature>
<dbReference type="STRING" id="856793.MICA_495"/>
<sequence>MTHELDGQYQVSSTSSYQGPLEMKADGITHIHDGKTERRDAANCLWTSTFTVLNENEVEMVSIADPTDADSDFSLLRPDGSPSRQPVTYRTTLKLARKGDKIQMTGQVEYGGNVTFITLRRIES</sequence>
<dbReference type="EMBL" id="CP002382">
    <property type="protein sequence ID" value="AEP08832.1"/>
    <property type="molecule type" value="Genomic_DNA"/>
</dbReference>
<reference evidence="2 3" key="1">
    <citation type="journal article" date="2011" name="BMC Genomics">
        <title>Genomic insights into an obligate epibiotic bacterial predator: Micavibrio aeruginosavorus ARL-13.</title>
        <authorList>
            <person name="Wang Z."/>
            <person name="Kadouri D."/>
            <person name="Wu M."/>
        </authorList>
    </citation>
    <scope>NUCLEOTIDE SEQUENCE [LARGE SCALE GENOMIC DNA]</scope>
    <source>
        <strain evidence="2 3">ARL-13</strain>
    </source>
</reference>
<protein>
    <recommendedName>
        <fullName evidence="4">Lipocalin-like domain-containing protein</fullName>
    </recommendedName>
</protein>
<evidence type="ECO:0000256" key="1">
    <source>
        <dbReference type="SAM" id="MobiDB-lite"/>
    </source>
</evidence>
<accession>G2KLK2</accession>
<evidence type="ECO:0008006" key="4">
    <source>
        <dbReference type="Google" id="ProtNLM"/>
    </source>
</evidence>